<dbReference type="RefSeq" id="WP_260719835.1">
    <property type="nucleotide sequence ID" value="NZ_CP104377.1"/>
</dbReference>
<dbReference type="Proteomes" id="UP001058290">
    <property type="component" value="Chromosome"/>
</dbReference>
<evidence type="ECO:0000313" key="2">
    <source>
        <dbReference type="Proteomes" id="UP001058290"/>
    </source>
</evidence>
<dbReference type="EMBL" id="CP104377">
    <property type="protein sequence ID" value="UXC20017.1"/>
    <property type="molecule type" value="Genomic_DNA"/>
</dbReference>
<protein>
    <submittedName>
        <fullName evidence="1">Uncharacterized protein</fullName>
    </submittedName>
</protein>
<gene>
    <name evidence="1" type="ORF">N4T19_07895</name>
</gene>
<keyword evidence="2" id="KW-1185">Reference proteome</keyword>
<organism evidence="1 2">
    <name type="scientific">Comamonas squillarum</name>
    <dbReference type="NCBI Taxonomy" id="2977320"/>
    <lineage>
        <taxon>Bacteria</taxon>
        <taxon>Pseudomonadati</taxon>
        <taxon>Pseudomonadota</taxon>
        <taxon>Betaproteobacteria</taxon>
        <taxon>Burkholderiales</taxon>
        <taxon>Comamonadaceae</taxon>
        <taxon>Comamonas</taxon>
    </lineage>
</organism>
<proteinExistence type="predicted"/>
<name>A0ABY6A186_9BURK</name>
<reference evidence="1" key="1">
    <citation type="submission" date="2022-09" db="EMBL/GenBank/DDBJ databases">
        <title>Bacterial diversity in gut of crayfish and pufferfish.</title>
        <authorList>
            <person name="Huang Y."/>
        </authorList>
    </citation>
    <scope>NUCLEOTIDE SEQUENCE</scope>
    <source>
        <strain evidence="1">PR12</strain>
    </source>
</reference>
<evidence type="ECO:0000313" key="1">
    <source>
        <dbReference type="EMBL" id="UXC20017.1"/>
    </source>
</evidence>
<sequence>MTKLSIVPPREQTPAEKLLSGIKGIKPPPGVLQCAKCGGRTLMTTTVGASIDEKGRFKRGIVCDDRICYHCHMRGVWSQMVPDKPRIVKEAKSRRAKPKAVR</sequence>
<accession>A0ABY6A186</accession>